<dbReference type="Gramene" id="evm.model.04.108">
    <property type="protein sequence ID" value="cds.evm.model.04.108"/>
    <property type="gene ID" value="evm.TU.04.108"/>
</dbReference>
<dbReference type="EnsemblPlants" id="evm.model.04.108">
    <property type="protein sequence ID" value="cds.evm.model.04.108"/>
    <property type="gene ID" value="evm.TU.04.108"/>
</dbReference>
<accession>A0A803PBM0</accession>
<dbReference type="EMBL" id="UZAU01000358">
    <property type="status" value="NOT_ANNOTATED_CDS"/>
    <property type="molecule type" value="Genomic_DNA"/>
</dbReference>
<reference evidence="1" key="2">
    <citation type="submission" date="2021-03" db="UniProtKB">
        <authorList>
            <consortium name="EnsemblPlants"/>
        </authorList>
    </citation>
    <scope>IDENTIFICATION</scope>
</reference>
<name>A0A803PBM0_CANSA</name>
<dbReference type="PROSITE" id="PS50096">
    <property type="entry name" value="IQ"/>
    <property type="match status" value="1"/>
</dbReference>
<sequence length="155" mass="17615">MWVTKRKSKLETNIVAFGSVAVGGVAIGGGRSCDCEYKVWSRKYILFEAFEIEDTSTKDLIRPGKENCLKPKLLEILLKSKRHRGARWRRTAAQADSTTRDKSATAAVKLQKLYRGYRIRCRLGDTVVLWRKSSSKVHEISLSFSLFSVQRVGLF</sequence>
<dbReference type="AlphaFoldDB" id="A0A803PBM0"/>
<protein>
    <submittedName>
        <fullName evidence="1">Uncharacterized protein</fullName>
    </submittedName>
</protein>
<evidence type="ECO:0000313" key="2">
    <source>
        <dbReference type="Proteomes" id="UP000596661"/>
    </source>
</evidence>
<organism evidence="1 2">
    <name type="scientific">Cannabis sativa</name>
    <name type="common">Hemp</name>
    <name type="synonym">Marijuana</name>
    <dbReference type="NCBI Taxonomy" id="3483"/>
    <lineage>
        <taxon>Eukaryota</taxon>
        <taxon>Viridiplantae</taxon>
        <taxon>Streptophyta</taxon>
        <taxon>Embryophyta</taxon>
        <taxon>Tracheophyta</taxon>
        <taxon>Spermatophyta</taxon>
        <taxon>Magnoliopsida</taxon>
        <taxon>eudicotyledons</taxon>
        <taxon>Gunneridae</taxon>
        <taxon>Pentapetalae</taxon>
        <taxon>rosids</taxon>
        <taxon>fabids</taxon>
        <taxon>Rosales</taxon>
        <taxon>Cannabaceae</taxon>
        <taxon>Cannabis</taxon>
    </lineage>
</organism>
<dbReference type="Proteomes" id="UP000596661">
    <property type="component" value="Chromosome 4"/>
</dbReference>
<evidence type="ECO:0000313" key="1">
    <source>
        <dbReference type="EnsemblPlants" id="cds.evm.model.04.108"/>
    </source>
</evidence>
<keyword evidence="2" id="KW-1185">Reference proteome</keyword>
<proteinExistence type="predicted"/>
<reference evidence="1" key="1">
    <citation type="submission" date="2018-11" db="EMBL/GenBank/DDBJ databases">
        <authorList>
            <person name="Grassa J C."/>
        </authorList>
    </citation>
    <scope>NUCLEOTIDE SEQUENCE [LARGE SCALE GENOMIC DNA]</scope>
</reference>